<dbReference type="InterPro" id="IPR005545">
    <property type="entry name" value="YCII"/>
</dbReference>
<dbReference type="InterPro" id="IPR011008">
    <property type="entry name" value="Dimeric_a/b-barrel"/>
</dbReference>
<reference evidence="4" key="1">
    <citation type="journal article" date="2019" name="Int. J. Syst. Evol. Microbiol.">
        <title>The Global Catalogue of Microorganisms (GCM) 10K type strain sequencing project: providing services to taxonomists for standard genome sequencing and annotation.</title>
        <authorList>
            <consortium name="The Broad Institute Genomics Platform"/>
            <consortium name="The Broad Institute Genome Sequencing Center for Infectious Disease"/>
            <person name="Wu L."/>
            <person name="Ma J."/>
        </authorList>
    </citation>
    <scope>NUCLEOTIDE SEQUENCE [LARGE SCALE GENOMIC DNA]</scope>
    <source>
        <strain evidence="4">CGMCC 1.12778</strain>
    </source>
</reference>
<comment type="similarity">
    <text evidence="1">Belongs to the YciI family.</text>
</comment>
<dbReference type="RefSeq" id="WP_188572456.1">
    <property type="nucleotide sequence ID" value="NZ_BMFW01000017.1"/>
</dbReference>
<name>A0ABQ2AYL6_9MICC</name>
<comment type="caution">
    <text evidence="3">The sequence shown here is derived from an EMBL/GenBank/DDBJ whole genome shotgun (WGS) entry which is preliminary data.</text>
</comment>
<evidence type="ECO:0000259" key="2">
    <source>
        <dbReference type="Pfam" id="PF03795"/>
    </source>
</evidence>
<organism evidence="3 4">
    <name type="scientific">Arthrobacter liuii</name>
    <dbReference type="NCBI Taxonomy" id="1476996"/>
    <lineage>
        <taxon>Bacteria</taxon>
        <taxon>Bacillati</taxon>
        <taxon>Actinomycetota</taxon>
        <taxon>Actinomycetes</taxon>
        <taxon>Micrococcales</taxon>
        <taxon>Micrococcaceae</taxon>
        <taxon>Arthrobacter</taxon>
    </lineage>
</organism>
<keyword evidence="4" id="KW-1185">Reference proteome</keyword>
<evidence type="ECO:0000313" key="3">
    <source>
        <dbReference type="EMBL" id="GGH98382.1"/>
    </source>
</evidence>
<accession>A0ABQ2AYL6</accession>
<evidence type="ECO:0000313" key="4">
    <source>
        <dbReference type="Proteomes" id="UP000643279"/>
    </source>
</evidence>
<dbReference type="Gene3D" id="3.30.70.1060">
    <property type="entry name" value="Dimeric alpha+beta barrel"/>
    <property type="match status" value="1"/>
</dbReference>
<sequence length="109" mass="12309">MTNGAGPLQIDGVPRFYVVFMTTRFQSFPDIQREAPEQLAEHVATSKRLHREGLLLMAGAFLDRPGEAVRTMGVLVSPDEAQHYAENDPFVRAGLVEEWHIREWANIFG</sequence>
<dbReference type="Pfam" id="PF03795">
    <property type="entry name" value="YCII"/>
    <property type="match status" value="1"/>
</dbReference>
<evidence type="ECO:0000256" key="1">
    <source>
        <dbReference type="ARBA" id="ARBA00007689"/>
    </source>
</evidence>
<dbReference type="SUPFAM" id="SSF54909">
    <property type="entry name" value="Dimeric alpha+beta barrel"/>
    <property type="match status" value="1"/>
</dbReference>
<gene>
    <name evidence="3" type="ORF">GCM10007170_30790</name>
</gene>
<proteinExistence type="inferred from homology"/>
<protein>
    <recommendedName>
        <fullName evidence="2">YCII-related domain-containing protein</fullName>
    </recommendedName>
</protein>
<dbReference type="Proteomes" id="UP000643279">
    <property type="component" value="Unassembled WGS sequence"/>
</dbReference>
<feature type="domain" description="YCII-related" evidence="2">
    <location>
        <begin position="17"/>
        <end position="104"/>
    </location>
</feature>
<dbReference type="EMBL" id="BMFW01000017">
    <property type="protein sequence ID" value="GGH98382.1"/>
    <property type="molecule type" value="Genomic_DNA"/>
</dbReference>